<dbReference type="EMBL" id="LUTQ01000138">
    <property type="protein sequence ID" value="OSN03189.1"/>
    <property type="molecule type" value="Genomic_DNA"/>
</dbReference>
<comment type="caution">
    <text evidence="1">The sequence shown here is derived from an EMBL/GenBank/DDBJ whole genome shotgun (WGS) entry which is preliminary data.</text>
</comment>
<protein>
    <submittedName>
        <fullName evidence="1">Uncharacterized protein</fullName>
    </submittedName>
</protein>
<accession>A0ABX3XCI2</accession>
<keyword evidence="2" id="KW-1185">Reference proteome</keyword>
<gene>
    <name evidence="1" type="ORF">AU512_16735</name>
</gene>
<name>A0ABX3XCI2_9GAMM</name>
<proteinExistence type="predicted"/>
<reference evidence="1 2" key="1">
    <citation type="submission" date="2016-02" db="EMBL/GenBank/DDBJ databases">
        <title>Species-wide whole genome sequencing reveals diversity, host range in Lonsdalea quercina.</title>
        <authorList>
            <person name="Li Y."/>
        </authorList>
    </citation>
    <scope>NUCLEOTIDE SEQUENCE [LARGE SCALE GENOMIC DNA]</scope>
    <source>
        <strain evidence="1 2">LMG 26265</strain>
    </source>
</reference>
<sequence>MKLIPVMQRYPYLKESKKILRSAKRRESRLILGSTAKLKAGFRKLWEFGHRTVVRMGWLRKLSCLLEKPLIDMAILEEVLYLLLVCLLLRGFAFVL</sequence>
<organism evidence="1 2">
    <name type="scientific">Lonsdalea iberica</name>
    <dbReference type="NCBI Taxonomy" id="1082703"/>
    <lineage>
        <taxon>Bacteria</taxon>
        <taxon>Pseudomonadati</taxon>
        <taxon>Pseudomonadota</taxon>
        <taxon>Gammaproteobacteria</taxon>
        <taxon>Enterobacterales</taxon>
        <taxon>Pectobacteriaceae</taxon>
        <taxon>Lonsdalea</taxon>
    </lineage>
</organism>
<evidence type="ECO:0000313" key="1">
    <source>
        <dbReference type="EMBL" id="OSN03189.1"/>
    </source>
</evidence>
<dbReference type="Proteomes" id="UP000194040">
    <property type="component" value="Unassembled WGS sequence"/>
</dbReference>
<evidence type="ECO:0000313" key="2">
    <source>
        <dbReference type="Proteomes" id="UP000194040"/>
    </source>
</evidence>